<dbReference type="CDD" id="cd16272">
    <property type="entry name" value="RNaseZ_MBL-fold"/>
    <property type="match status" value="1"/>
</dbReference>
<keyword evidence="2" id="KW-0378">Hydrolase</keyword>
<reference evidence="2" key="1">
    <citation type="journal article" date="2015" name="Proc. Natl. Acad. Sci. U.S.A.">
        <title>Networks of energetic and metabolic interactions define dynamics in microbial communities.</title>
        <authorList>
            <person name="Embree M."/>
            <person name="Liu J.K."/>
            <person name="Al-Bassam M.M."/>
            <person name="Zengler K."/>
        </authorList>
    </citation>
    <scope>NUCLEOTIDE SEQUENCE</scope>
</reference>
<feature type="domain" description="Metallo-beta-lactamase" evidence="1">
    <location>
        <begin position="18"/>
        <end position="214"/>
    </location>
</feature>
<dbReference type="InterPro" id="IPR036866">
    <property type="entry name" value="RibonucZ/Hydroxyglut_hydro"/>
</dbReference>
<name>A0A0W8EKW2_9ZZZZ</name>
<dbReference type="PANTHER" id="PTHR46018:SF2">
    <property type="entry name" value="ZINC PHOSPHODIESTERASE ELAC PROTEIN 1"/>
    <property type="match status" value="1"/>
</dbReference>
<dbReference type="PANTHER" id="PTHR46018">
    <property type="entry name" value="ZINC PHOSPHODIESTERASE ELAC PROTEIN 1"/>
    <property type="match status" value="1"/>
</dbReference>
<gene>
    <name evidence="2" type="ORF">ASZ90_016667</name>
</gene>
<comment type="caution">
    <text evidence="2">The sequence shown here is derived from an EMBL/GenBank/DDBJ whole genome shotgun (WGS) entry which is preliminary data.</text>
</comment>
<dbReference type="GO" id="GO:0042781">
    <property type="term" value="F:3'-tRNA processing endoribonuclease activity"/>
    <property type="evidence" value="ECO:0007669"/>
    <property type="project" value="TreeGrafter"/>
</dbReference>
<protein>
    <submittedName>
        <fullName evidence="2">Metal-dependent hydrolase of the beta-lactamase superfamily i</fullName>
    </submittedName>
</protein>
<organism evidence="2">
    <name type="scientific">hydrocarbon metagenome</name>
    <dbReference type="NCBI Taxonomy" id="938273"/>
    <lineage>
        <taxon>unclassified sequences</taxon>
        <taxon>metagenomes</taxon>
        <taxon>ecological metagenomes</taxon>
    </lineage>
</organism>
<dbReference type="Pfam" id="PF12706">
    <property type="entry name" value="Lactamase_B_2"/>
    <property type="match status" value="1"/>
</dbReference>
<evidence type="ECO:0000259" key="1">
    <source>
        <dbReference type="SMART" id="SM00849"/>
    </source>
</evidence>
<proteinExistence type="predicted"/>
<dbReference type="AlphaFoldDB" id="A0A0W8EKW2"/>
<dbReference type="SUPFAM" id="SSF56281">
    <property type="entry name" value="Metallo-hydrolase/oxidoreductase"/>
    <property type="match status" value="1"/>
</dbReference>
<evidence type="ECO:0000313" key="2">
    <source>
        <dbReference type="EMBL" id="KUG09006.1"/>
    </source>
</evidence>
<dbReference type="InterPro" id="IPR001279">
    <property type="entry name" value="Metallo-B-lactamas"/>
</dbReference>
<dbReference type="Gene3D" id="3.60.15.10">
    <property type="entry name" value="Ribonuclease Z/Hydroxyacylglutathione hydrolase-like"/>
    <property type="match status" value="1"/>
</dbReference>
<accession>A0A0W8EKW2</accession>
<dbReference type="EMBL" id="LNQE01001758">
    <property type="protein sequence ID" value="KUG09006.1"/>
    <property type="molecule type" value="Genomic_DNA"/>
</dbReference>
<dbReference type="SMART" id="SM00849">
    <property type="entry name" value="Lactamase_B"/>
    <property type="match status" value="1"/>
</dbReference>
<sequence>MDVTFLGTNGWYDTLTGNTCSVLVRTGSCNIIFDAGNGIAKADRYLDQELPVFLFISHYHLDHVAGLHALVKFRFRHALRICGQPGIEATLRSLVREPFTVPFEDLPYPVRFIELAEGTHAVPFPVECRPLVHPVPCYGYAVTVEGKKIAFCTDTGPCGNAVRLARDADLLITECGLKPGEESPEWPHLNPEQAIAIAREGRARRLALIHFAAHHYTTLGERHEIERLFGEDCPGLVAATDDLTIAV</sequence>